<reference evidence="9 10" key="1">
    <citation type="submission" date="2020-08" db="EMBL/GenBank/DDBJ databases">
        <title>Genomic Encyclopedia of Type Strains, Phase III (KMG-III): the genomes of soil and plant-associated and newly described type strains.</title>
        <authorList>
            <person name="Whitman W."/>
        </authorList>
    </citation>
    <scope>NUCLEOTIDE SEQUENCE [LARGE SCALE GENOMIC DNA]</scope>
    <source>
        <strain evidence="9 10">CECT 8840</strain>
    </source>
</reference>
<dbReference type="EMBL" id="JACHJP010000006">
    <property type="protein sequence ID" value="MBB4918395.1"/>
    <property type="molecule type" value="Genomic_DNA"/>
</dbReference>
<evidence type="ECO:0000256" key="7">
    <source>
        <dbReference type="RuleBase" id="RU000461"/>
    </source>
</evidence>
<dbReference type="AlphaFoldDB" id="A0A7W7QRG1"/>
<dbReference type="PANTHER" id="PTHR46696">
    <property type="entry name" value="P450, PUTATIVE (EUROFUNG)-RELATED"/>
    <property type="match status" value="1"/>
</dbReference>
<keyword evidence="3 7" id="KW-0479">Metal-binding</keyword>
<dbReference type="PROSITE" id="PS00086">
    <property type="entry name" value="CYTOCHROME_P450"/>
    <property type="match status" value="1"/>
</dbReference>
<comment type="caution">
    <text evidence="9">The sequence shown here is derived from an EMBL/GenBank/DDBJ whole genome shotgun (WGS) entry which is preliminary data.</text>
</comment>
<evidence type="ECO:0000256" key="6">
    <source>
        <dbReference type="ARBA" id="ARBA00023033"/>
    </source>
</evidence>
<dbReference type="RefSeq" id="WP_312863830.1">
    <property type="nucleotide sequence ID" value="NZ_JACHJP010000006.1"/>
</dbReference>
<dbReference type="GO" id="GO:0005506">
    <property type="term" value="F:iron ion binding"/>
    <property type="evidence" value="ECO:0007669"/>
    <property type="project" value="InterPro"/>
</dbReference>
<dbReference type="SUPFAM" id="SSF48264">
    <property type="entry name" value="Cytochrome P450"/>
    <property type="match status" value="1"/>
</dbReference>
<keyword evidence="5 7" id="KW-0408">Iron</keyword>
<gene>
    <name evidence="9" type="ORF">FHS44_005522</name>
</gene>
<sequence>MTRHAEAQQVLSDHHRVSTDPASPGHPMPLMRPDDPSEEELEIRRRFQAGQFIDMDPPEHSLYRRMLIPEFTVRRVREMRPAIQEATDLLIDDMIRAGSPTDLVDAFGFSLPSMVTCALLGVPYSDRDFFRARTRKMMDTGVGSSEEGIAAAIEVWYYLDKLITVAEREPGDDLIGRLVTARRETGELTHDALVGMVFLLLIAGHETTANMIPLGVHALLRHPDQLDALRADPEGWPLAVEELLRYHSIVDWVGFDRVATQDMEVGGQAVRAGEGFFVLGASANRDPRVFDDPDTLDIRRGARNHLAFGYGVHQCLGQNLARAELEIAYRTLFERLPTLRVLGEDDELPFNYDGVVFGTRALPVAWSL</sequence>
<evidence type="ECO:0000313" key="9">
    <source>
        <dbReference type="EMBL" id="MBB4918395.1"/>
    </source>
</evidence>
<keyword evidence="6 7" id="KW-0503">Monooxygenase</keyword>
<dbReference type="InterPro" id="IPR036396">
    <property type="entry name" value="Cyt_P450_sf"/>
</dbReference>
<dbReference type="InterPro" id="IPR002397">
    <property type="entry name" value="Cyt_P450_B"/>
</dbReference>
<dbReference type="GO" id="GO:0004497">
    <property type="term" value="F:monooxygenase activity"/>
    <property type="evidence" value="ECO:0007669"/>
    <property type="project" value="UniProtKB-KW"/>
</dbReference>
<name>A0A7W7QRG1_9ACTN</name>
<evidence type="ECO:0000256" key="8">
    <source>
        <dbReference type="SAM" id="MobiDB-lite"/>
    </source>
</evidence>
<evidence type="ECO:0000256" key="3">
    <source>
        <dbReference type="ARBA" id="ARBA00022723"/>
    </source>
</evidence>
<dbReference type="PRINTS" id="PR00385">
    <property type="entry name" value="P450"/>
</dbReference>
<keyword evidence="10" id="KW-1185">Reference proteome</keyword>
<evidence type="ECO:0000256" key="5">
    <source>
        <dbReference type="ARBA" id="ARBA00023004"/>
    </source>
</evidence>
<dbReference type="FunFam" id="1.10.630.10:FF:000018">
    <property type="entry name" value="Cytochrome P450 monooxygenase"/>
    <property type="match status" value="1"/>
</dbReference>
<evidence type="ECO:0000313" key="10">
    <source>
        <dbReference type="Proteomes" id="UP000552644"/>
    </source>
</evidence>
<keyword evidence="2 7" id="KW-0349">Heme</keyword>
<dbReference type="InterPro" id="IPR017972">
    <property type="entry name" value="Cyt_P450_CS"/>
</dbReference>
<feature type="compositionally biased region" description="Basic and acidic residues" evidence="8">
    <location>
        <begin position="1"/>
        <end position="18"/>
    </location>
</feature>
<dbReference type="GO" id="GO:0016705">
    <property type="term" value="F:oxidoreductase activity, acting on paired donors, with incorporation or reduction of molecular oxygen"/>
    <property type="evidence" value="ECO:0007669"/>
    <property type="project" value="InterPro"/>
</dbReference>
<dbReference type="InterPro" id="IPR001128">
    <property type="entry name" value="Cyt_P450"/>
</dbReference>
<keyword evidence="4 7" id="KW-0560">Oxidoreductase</keyword>
<dbReference type="CDD" id="cd11030">
    <property type="entry name" value="CYP105-like"/>
    <property type="match status" value="1"/>
</dbReference>
<dbReference type="GO" id="GO:0020037">
    <property type="term" value="F:heme binding"/>
    <property type="evidence" value="ECO:0007669"/>
    <property type="project" value="InterPro"/>
</dbReference>
<dbReference type="Proteomes" id="UP000552644">
    <property type="component" value="Unassembled WGS sequence"/>
</dbReference>
<evidence type="ECO:0000256" key="1">
    <source>
        <dbReference type="ARBA" id="ARBA00010617"/>
    </source>
</evidence>
<dbReference type="PRINTS" id="PR00359">
    <property type="entry name" value="BP450"/>
</dbReference>
<dbReference type="Pfam" id="PF00067">
    <property type="entry name" value="p450"/>
    <property type="match status" value="2"/>
</dbReference>
<protein>
    <submittedName>
        <fullName evidence="9">Cytochrome P450 monooxygenase</fullName>
    </submittedName>
</protein>
<proteinExistence type="inferred from homology"/>
<accession>A0A7W7QRG1</accession>
<organism evidence="9 10">
    <name type="scientific">Streptosporangium saharense</name>
    <dbReference type="NCBI Taxonomy" id="1706840"/>
    <lineage>
        <taxon>Bacteria</taxon>
        <taxon>Bacillati</taxon>
        <taxon>Actinomycetota</taxon>
        <taxon>Actinomycetes</taxon>
        <taxon>Streptosporangiales</taxon>
        <taxon>Streptosporangiaceae</taxon>
        <taxon>Streptosporangium</taxon>
    </lineage>
</organism>
<dbReference type="PANTHER" id="PTHR46696:SF1">
    <property type="entry name" value="CYTOCHROME P450 YJIB-RELATED"/>
    <property type="match status" value="1"/>
</dbReference>
<evidence type="ECO:0000256" key="2">
    <source>
        <dbReference type="ARBA" id="ARBA00022617"/>
    </source>
</evidence>
<evidence type="ECO:0000256" key="4">
    <source>
        <dbReference type="ARBA" id="ARBA00023002"/>
    </source>
</evidence>
<comment type="similarity">
    <text evidence="1 7">Belongs to the cytochrome P450 family.</text>
</comment>
<feature type="region of interest" description="Disordered" evidence="8">
    <location>
        <begin position="1"/>
        <end position="39"/>
    </location>
</feature>
<dbReference type="Gene3D" id="1.10.630.10">
    <property type="entry name" value="Cytochrome P450"/>
    <property type="match status" value="1"/>
</dbReference>